<feature type="domain" description="ABC transmembrane type-1" evidence="12">
    <location>
        <begin position="13"/>
        <end position="201"/>
    </location>
</feature>
<dbReference type="PROSITE" id="PS00211">
    <property type="entry name" value="ABC_TRANSPORTER_1"/>
    <property type="match status" value="1"/>
</dbReference>
<organism evidence="13 14">
    <name type="scientific">Saccharopolyspora karakumensis</name>
    <dbReference type="NCBI Taxonomy" id="2530386"/>
    <lineage>
        <taxon>Bacteria</taxon>
        <taxon>Bacillati</taxon>
        <taxon>Actinomycetota</taxon>
        <taxon>Actinomycetes</taxon>
        <taxon>Pseudonocardiales</taxon>
        <taxon>Pseudonocardiaceae</taxon>
        <taxon>Saccharopolyspora</taxon>
    </lineage>
</organism>
<dbReference type="CDD" id="cd06261">
    <property type="entry name" value="TM_PBP2"/>
    <property type="match status" value="1"/>
</dbReference>
<dbReference type="InterPro" id="IPR003593">
    <property type="entry name" value="AAA+_ATPase"/>
</dbReference>
<keyword evidence="7 13" id="KW-0067">ATP-binding</keyword>
<dbReference type="PANTHER" id="PTHR43166:SF35">
    <property type="entry name" value="L-CYSTINE IMPORT ATP-BINDING PROTEIN TCYN"/>
    <property type="match status" value="1"/>
</dbReference>
<sequence>MRNTAWPMFVGRVQVTLPLTALSFAIGLALALLVALARISTYRVLSGLARAFISIIRGTPLLLQLFIVFYGLPQLGVKFPPFTAAVIAFSLNVAGYAAEVVRSAILVVPKGQFEAAATIGLNYPQTPRRIILPQATRTAVPPLSNTLLSLLKDTSLGSVVLLTELFRESQLAAAESNEFLALYAFAGLYYWVICVALSAAQKRLENATGQVRGPMTETEHTPRIRVRGLEKSFGDRHVLRGIDFDSPAGTSTVVLGASGSGKSTLLRSLNALEVPERGVVAIDDVEVDFAGLATGRAGRRETERLRGQSGMVFQAHNLFPHRTVLEDVVEGPVIAQRRPREEVAAEARALLDQVGLGDRGDTYPFQLSGGQQQRVGIARALALRPKVVLFDEPTSALDPELVGEVLAVIKDLASQGWTTVIVTHEIRFARQVADQVLFLDEGVIVEKGTSDEVIGDPREDRTRRFLSRILEAG</sequence>
<dbReference type="Pfam" id="PF00528">
    <property type="entry name" value="BPD_transp_1"/>
    <property type="match status" value="1"/>
</dbReference>
<dbReference type="Gene3D" id="3.40.50.300">
    <property type="entry name" value="P-loop containing nucleotide triphosphate hydrolases"/>
    <property type="match status" value="1"/>
</dbReference>
<dbReference type="InterPro" id="IPR003439">
    <property type="entry name" value="ABC_transporter-like_ATP-bd"/>
</dbReference>
<dbReference type="PROSITE" id="PS50928">
    <property type="entry name" value="ABC_TM1"/>
    <property type="match status" value="1"/>
</dbReference>
<evidence type="ECO:0000256" key="5">
    <source>
        <dbReference type="ARBA" id="ARBA00022692"/>
    </source>
</evidence>
<feature type="transmembrane region" description="Helical" evidence="10">
    <location>
        <begin position="51"/>
        <end position="72"/>
    </location>
</feature>
<reference evidence="13 14" key="1">
    <citation type="submission" date="2019-03" db="EMBL/GenBank/DDBJ databases">
        <title>Draft genome sequences of novel Actinobacteria.</title>
        <authorList>
            <person name="Sahin N."/>
            <person name="Ay H."/>
            <person name="Saygin H."/>
        </authorList>
    </citation>
    <scope>NUCLEOTIDE SEQUENCE [LARGE SCALE GENOMIC DNA]</scope>
    <source>
        <strain evidence="13 14">5K548</strain>
    </source>
</reference>
<comment type="caution">
    <text evidence="13">The sequence shown here is derived from an EMBL/GenBank/DDBJ whole genome shotgun (WGS) entry which is preliminary data.</text>
</comment>
<dbReference type="RefSeq" id="WP_132681751.1">
    <property type="nucleotide sequence ID" value="NZ_SMLA01000007.1"/>
</dbReference>
<evidence type="ECO:0000256" key="9">
    <source>
        <dbReference type="ARBA" id="ARBA00023136"/>
    </source>
</evidence>
<dbReference type="SUPFAM" id="SSF161098">
    <property type="entry name" value="MetI-like"/>
    <property type="match status" value="1"/>
</dbReference>
<keyword evidence="4" id="KW-1003">Cell membrane</keyword>
<dbReference type="Gene3D" id="1.10.3720.10">
    <property type="entry name" value="MetI-like"/>
    <property type="match status" value="1"/>
</dbReference>
<keyword evidence="5 10" id="KW-0812">Transmembrane</keyword>
<keyword evidence="8 10" id="KW-1133">Transmembrane helix</keyword>
<dbReference type="NCBIfam" id="TIGR01726">
    <property type="entry name" value="HEQRo_perm_3TM"/>
    <property type="match status" value="1"/>
</dbReference>
<dbReference type="AlphaFoldDB" id="A0A4R5BX91"/>
<evidence type="ECO:0000256" key="3">
    <source>
        <dbReference type="ARBA" id="ARBA00022448"/>
    </source>
</evidence>
<evidence type="ECO:0000313" key="14">
    <source>
        <dbReference type="Proteomes" id="UP000294723"/>
    </source>
</evidence>
<proteinExistence type="inferred from homology"/>
<feature type="transmembrane region" description="Helical" evidence="10">
    <location>
        <begin position="20"/>
        <end position="39"/>
    </location>
</feature>
<evidence type="ECO:0000256" key="6">
    <source>
        <dbReference type="ARBA" id="ARBA00022741"/>
    </source>
</evidence>
<evidence type="ECO:0000256" key="4">
    <source>
        <dbReference type="ARBA" id="ARBA00022475"/>
    </source>
</evidence>
<evidence type="ECO:0000256" key="7">
    <source>
        <dbReference type="ARBA" id="ARBA00022840"/>
    </source>
</evidence>
<keyword evidence="9 10" id="KW-0472">Membrane</keyword>
<comment type="similarity">
    <text evidence="10">Belongs to the binding-protein-dependent transport system permease family.</text>
</comment>
<dbReference type="InterPro" id="IPR017871">
    <property type="entry name" value="ABC_transporter-like_CS"/>
</dbReference>
<evidence type="ECO:0000256" key="1">
    <source>
        <dbReference type="ARBA" id="ARBA00004202"/>
    </source>
</evidence>
<feature type="domain" description="ABC transporter" evidence="11">
    <location>
        <begin position="224"/>
        <end position="466"/>
    </location>
</feature>
<dbReference type="InterPro" id="IPR010065">
    <property type="entry name" value="AA_ABC_transptr_permease_3TM"/>
</dbReference>
<protein>
    <submittedName>
        <fullName evidence="13">Amino acid ABC transporter permease/ATP-binding protein</fullName>
    </submittedName>
</protein>
<keyword evidence="3 10" id="KW-0813">Transport</keyword>
<comment type="subcellular location">
    <subcellularLocation>
        <location evidence="2 10">Cell membrane</location>
        <topology evidence="2 10">Multi-pass membrane protein</topology>
    </subcellularLocation>
    <subcellularLocation>
        <location evidence="1">Cell membrane</location>
        <topology evidence="1">Peripheral membrane protein</topology>
    </subcellularLocation>
</comment>
<gene>
    <name evidence="13" type="ORF">E1202_07065</name>
</gene>
<keyword evidence="6" id="KW-0547">Nucleotide-binding</keyword>
<evidence type="ECO:0000256" key="2">
    <source>
        <dbReference type="ARBA" id="ARBA00004651"/>
    </source>
</evidence>
<dbReference type="InterPro" id="IPR050086">
    <property type="entry name" value="MetN_ABC_transporter-like"/>
</dbReference>
<evidence type="ECO:0000256" key="8">
    <source>
        <dbReference type="ARBA" id="ARBA00022989"/>
    </source>
</evidence>
<feature type="transmembrane region" description="Helical" evidence="10">
    <location>
        <begin position="180"/>
        <end position="200"/>
    </location>
</feature>
<dbReference type="EMBL" id="SMLA01000007">
    <property type="protein sequence ID" value="TDD90865.1"/>
    <property type="molecule type" value="Genomic_DNA"/>
</dbReference>
<evidence type="ECO:0000256" key="10">
    <source>
        <dbReference type="RuleBase" id="RU363032"/>
    </source>
</evidence>
<evidence type="ECO:0000259" key="12">
    <source>
        <dbReference type="PROSITE" id="PS50928"/>
    </source>
</evidence>
<dbReference type="GO" id="GO:0043190">
    <property type="term" value="C:ATP-binding cassette (ABC) transporter complex"/>
    <property type="evidence" value="ECO:0007669"/>
    <property type="project" value="InterPro"/>
</dbReference>
<dbReference type="InterPro" id="IPR027417">
    <property type="entry name" value="P-loop_NTPase"/>
</dbReference>
<dbReference type="PANTHER" id="PTHR43166">
    <property type="entry name" value="AMINO ACID IMPORT ATP-BINDING PROTEIN"/>
    <property type="match status" value="1"/>
</dbReference>
<dbReference type="Pfam" id="PF00005">
    <property type="entry name" value="ABC_tran"/>
    <property type="match status" value="1"/>
</dbReference>
<dbReference type="InterPro" id="IPR035906">
    <property type="entry name" value="MetI-like_sf"/>
</dbReference>
<dbReference type="SUPFAM" id="SSF52540">
    <property type="entry name" value="P-loop containing nucleoside triphosphate hydrolases"/>
    <property type="match status" value="1"/>
</dbReference>
<name>A0A4R5BX91_9PSEU</name>
<dbReference type="GO" id="GO:0005524">
    <property type="term" value="F:ATP binding"/>
    <property type="evidence" value="ECO:0007669"/>
    <property type="project" value="UniProtKB-KW"/>
</dbReference>
<accession>A0A4R5BX91</accession>
<evidence type="ECO:0000313" key="13">
    <source>
        <dbReference type="EMBL" id="TDD90865.1"/>
    </source>
</evidence>
<dbReference type="PROSITE" id="PS50893">
    <property type="entry name" value="ABC_TRANSPORTER_2"/>
    <property type="match status" value="1"/>
</dbReference>
<evidence type="ECO:0000259" key="11">
    <source>
        <dbReference type="PROSITE" id="PS50893"/>
    </source>
</evidence>
<dbReference type="SMART" id="SM00382">
    <property type="entry name" value="AAA"/>
    <property type="match status" value="1"/>
</dbReference>
<dbReference type="InterPro" id="IPR000515">
    <property type="entry name" value="MetI-like"/>
</dbReference>
<keyword evidence="14" id="KW-1185">Reference proteome</keyword>
<dbReference type="GO" id="GO:0016887">
    <property type="term" value="F:ATP hydrolysis activity"/>
    <property type="evidence" value="ECO:0007669"/>
    <property type="project" value="InterPro"/>
</dbReference>
<dbReference type="GO" id="GO:0022857">
    <property type="term" value="F:transmembrane transporter activity"/>
    <property type="evidence" value="ECO:0007669"/>
    <property type="project" value="InterPro"/>
</dbReference>
<dbReference type="Proteomes" id="UP000294723">
    <property type="component" value="Unassembled WGS sequence"/>
</dbReference>